<accession>C3KD48</accession>
<dbReference type="HOGENOM" id="CLU_2424650_0_0_6"/>
<sequence length="91" mass="10516">MPKIMAFRMTWQALHRVQLPSFWPPSLVCLLSVLQRLSLQSDWALRRLMRQKVVAVQKASVVLQLTGVGQLLRRPQNRVSPRRKPMVTLAT</sequence>
<protein>
    <submittedName>
        <fullName evidence="2">Uncharacterized protein</fullName>
    </submittedName>
</protein>
<dbReference type="Proteomes" id="UP001152918">
    <property type="component" value="Chromosome"/>
</dbReference>
<gene>
    <name evidence="2" type="ordered locus">PFLU_3396</name>
</gene>
<evidence type="ECO:0000313" key="2">
    <source>
        <dbReference type="EMBL" id="CAY49621.1"/>
    </source>
</evidence>
<evidence type="ECO:0000313" key="1">
    <source>
        <dbReference type="EMBL" id="CAI2797608.1"/>
    </source>
</evidence>
<reference evidence="2" key="1">
    <citation type="journal article" date="2009" name="Genome Biol.">
        <title>Genomic and genetic analyses of diversity and plant interactions of Pseudomonas fluorescens.</title>
        <authorList>
            <person name="Silby M.W."/>
            <person name="Cerdeno-Tarraga A.M."/>
            <person name="Vernikos G.S."/>
            <person name="Giddens S.R."/>
            <person name="Jackson R.W."/>
            <person name="Preston G.M."/>
            <person name="Zhang X.X."/>
            <person name="Moon C.D."/>
            <person name="Gehrig S.M."/>
            <person name="Godfrey S.A."/>
            <person name="Knight C.G."/>
            <person name="Malone J.G."/>
            <person name="Robinson Z."/>
            <person name="Spiers A.J."/>
            <person name="Harris S."/>
            <person name="Challis G.L."/>
            <person name="Yaxley A.M."/>
            <person name="Harris D."/>
            <person name="Seeger K."/>
            <person name="Murphy L."/>
            <person name="Rutter S."/>
            <person name="Squares R."/>
            <person name="Quail M.A."/>
            <person name="Saunders E."/>
            <person name="Mavromatis K."/>
            <person name="Brettin T.S."/>
            <person name="Bentley S.D."/>
            <person name="Hothersall J."/>
            <person name="Stephens E."/>
            <person name="Thomas C.M."/>
            <person name="Parkhill J."/>
            <person name="Levy S.B."/>
            <person name="Rainey P.B."/>
            <person name="Thomson N.R."/>
        </authorList>
    </citation>
    <scope>NUCLEOTIDE SEQUENCE [LARGE SCALE GENOMIC DNA]</scope>
    <source>
        <strain evidence="2">SBW25</strain>
    </source>
</reference>
<dbReference type="KEGG" id="pfs:PFLU_3396"/>
<name>C3KD48_PSEFS</name>
<dbReference type="AlphaFoldDB" id="C3KD48"/>
<organism evidence="2">
    <name type="scientific">Pseudomonas fluorescens (strain SBW25)</name>
    <dbReference type="NCBI Taxonomy" id="216595"/>
    <lineage>
        <taxon>Bacteria</taxon>
        <taxon>Pseudomonadati</taxon>
        <taxon>Pseudomonadota</taxon>
        <taxon>Gammaproteobacteria</taxon>
        <taxon>Pseudomonadales</taxon>
        <taxon>Pseudomonadaceae</taxon>
        <taxon>Pseudomonas</taxon>
    </lineage>
</organism>
<dbReference type="EMBL" id="AM181176">
    <property type="protein sequence ID" value="CAY49621.1"/>
    <property type="molecule type" value="Genomic_DNA"/>
</dbReference>
<reference evidence="1" key="2">
    <citation type="submission" date="2023-10" db="EMBL/GenBank/DDBJ databases">
        <authorList>
            <person name="Fortmann-Grote C."/>
        </authorList>
    </citation>
    <scope>NUCLEOTIDE SEQUENCE</scope>
    <source>
        <strain evidence="1">SBW25</strain>
    </source>
</reference>
<dbReference type="EMBL" id="OV986001">
    <property type="protein sequence ID" value="CAI2797608.1"/>
    <property type="molecule type" value="Genomic_DNA"/>
</dbReference>
<proteinExistence type="predicted"/>